<sequence length="416" mass="47231">MRGIQTLPPSNLSGNSVDNTVQIAEQEKLQSDLDSLRTSLGEVSRRCVTFFEEKPTSSTVPVLRSELNLAVEKIDRLHNLSSVYLRKLKTVDVLIHSLQAAESQVKRYESRLSEEDIVPADANAIQALREQLGTWQSELEDQEGVLSSLQLVVQKAREAGTQLNRLHPDRSPELERYQEKAAQLTERWAGVKRQMDTRRAELKALGSVLQHYRDGHSALIHWIEETTERQENTQPGQTDSRVLSEQLAEQTALVAEIEKNQTKLDECQTHSKQYCTSVKDYELQLMTFKAFVESTQKSTVKRRRMHSSSDAITQEFMDLRTRYTALVTLTTQHVKYISDALRRLEEEEKEVEEERQQRVGQVSELLGWVKGLQGPSSESSIAAQQAVGEQLAAKNEEVAQAIRNTQVFLMSKQASK</sequence>
<evidence type="ECO:0000256" key="3">
    <source>
        <dbReference type="SAM" id="Coils"/>
    </source>
</evidence>
<accession>A0A060Z6U2</accession>
<dbReference type="GO" id="GO:0005198">
    <property type="term" value="F:structural molecule activity"/>
    <property type="evidence" value="ECO:0007669"/>
    <property type="project" value="TreeGrafter"/>
</dbReference>
<evidence type="ECO:0000313" key="4">
    <source>
        <dbReference type="EMBL" id="CDQ97444.1"/>
    </source>
</evidence>
<dbReference type="InterPro" id="IPR002017">
    <property type="entry name" value="Spectrin_repeat"/>
</dbReference>
<dbReference type="InterPro" id="IPR043197">
    <property type="entry name" value="Plakin"/>
</dbReference>
<dbReference type="PaxDb" id="8022-A0A060Z6U2"/>
<dbReference type="STRING" id="8022.A0A060Z6U2"/>
<evidence type="ECO:0000256" key="1">
    <source>
        <dbReference type="ARBA" id="ARBA00022553"/>
    </source>
</evidence>
<dbReference type="PANTHER" id="PTHR23169">
    <property type="entry name" value="ENVOPLAKIN"/>
    <property type="match status" value="1"/>
</dbReference>
<dbReference type="SUPFAM" id="SSF46966">
    <property type="entry name" value="Spectrin repeat"/>
    <property type="match status" value="1"/>
</dbReference>
<dbReference type="GO" id="GO:0005737">
    <property type="term" value="C:cytoplasm"/>
    <property type="evidence" value="ECO:0007669"/>
    <property type="project" value="TreeGrafter"/>
</dbReference>
<feature type="coiled-coil region" evidence="3">
    <location>
        <begin position="91"/>
        <end position="145"/>
    </location>
</feature>
<protein>
    <submittedName>
        <fullName evidence="4">Uncharacterized protein</fullName>
    </submittedName>
</protein>
<dbReference type="Pfam" id="PF00435">
    <property type="entry name" value="Spectrin"/>
    <property type="match status" value="1"/>
</dbReference>
<organism evidence="4 5">
    <name type="scientific">Oncorhynchus mykiss</name>
    <name type="common">Rainbow trout</name>
    <name type="synonym">Salmo gairdneri</name>
    <dbReference type="NCBI Taxonomy" id="8022"/>
    <lineage>
        <taxon>Eukaryota</taxon>
        <taxon>Metazoa</taxon>
        <taxon>Chordata</taxon>
        <taxon>Craniata</taxon>
        <taxon>Vertebrata</taxon>
        <taxon>Euteleostomi</taxon>
        <taxon>Actinopterygii</taxon>
        <taxon>Neopterygii</taxon>
        <taxon>Teleostei</taxon>
        <taxon>Protacanthopterygii</taxon>
        <taxon>Salmoniformes</taxon>
        <taxon>Salmonidae</taxon>
        <taxon>Salmoninae</taxon>
        <taxon>Oncorhynchus</taxon>
    </lineage>
</organism>
<dbReference type="GO" id="GO:0042060">
    <property type="term" value="P:wound healing"/>
    <property type="evidence" value="ECO:0007669"/>
    <property type="project" value="TreeGrafter"/>
</dbReference>
<evidence type="ECO:0000256" key="2">
    <source>
        <dbReference type="ARBA" id="ARBA00022737"/>
    </source>
</evidence>
<dbReference type="GO" id="GO:0016020">
    <property type="term" value="C:membrane"/>
    <property type="evidence" value="ECO:0007669"/>
    <property type="project" value="TreeGrafter"/>
</dbReference>
<dbReference type="EMBL" id="FR930837">
    <property type="protein sequence ID" value="CDQ97444.1"/>
    <property type="molecule type" value="Genomic_DNA"/>
</dbReference>
<dbReference type="GO" id="GO:0005882">
    <property type="term" value="C:intermediate filament"/>
    <property type="evidence" value="ECO:0007669"/>
    <property type="project" value="TreeGrafter"/>
</dbReference>
<keyword evidence="2" id="KW-0677">Repeat</keyword>
<dbReference type="GO" id="GO:0045296">
    <property type="term" value="F:cadherin binding"/>
    <property type="evidence" value="ECO:0007669"/>
    <property type="project" value="TreeGrafter"/>
</dbReference>
<evidence type="ECO:0000313" key="5">
    <source>
        <dbReference type="Proteomes" id="UP000193380"/>
    </source>
</evidence>
<dbReference type="GO" id="GO:0005874">
    <property type="term" value="C:microtubule"/>
    <property type="evidence" value="ECO:0007669"/>
    <property type="project" value="TreeGrafter"/>
</dbReference>
<dbReference type="GO" id="GO:0045104">
    <property type="term" value="P:intermediate filament cytoskeleton organization"/>
    <property type="evidence" value="ECO:0007669"/>
    <property type="project" value="InterPro"/>
</dbReference>
<dbReference type="AlphaFoldDB" id="A0A060Z6U2"/>
<dbReference type="GO" id="GO:0051893">
    <property type="term" value="P:regulation of focal adhesion assembly"/>
    <property type="evidence" value="ECO:0007669"/>
    <property type="project" value="TreeGrafter"/>
</dbReference>
<dbReference type="Gene3D" id="1.20.58.60">
    <property type="match status" value="2"/>
</dbReference>
<name>A0A060Z6U2_ONCMY</name>
<keyword evidence="3" id="KW-0175">Coiled coil</keyword>
<feature type="coiled-coil region" evidence="3">
    <location>
        <begin position="334"/>
        <end position="364"/>
    </location>
</feature>
<gene>
    <name evidence="4" type="ORF">GSONMT00030515001</name>
</gene>
<dbReference type="FunFam" id="1.20.58.60:FF:000010">
    <property type="entry name" value="plectin isoform X2"/>
    <property type="match status" value="1"/>
</dbReference>
<reference evidence="4" key="2">
    <citation type="submission" date="2014-03" db="EMBL/GenBank/DDBJ databases">
        <authorList>
            <person name="Genoscope - CEA"/>
        </authorList>
    </citation>
    <scope>NUCLEOTIDE SEQUENCE</scope>
</reference>
<keyword evidence="1" id="KW-0597">Phosphoprotein</keyword>
<reference evidence="4" key="1">
    <citation type="journal article" date="2014" name="Nat. Commun.">
        <title>The rainbow trout genome provides novel insights into evolution after whole-genome duplication in vertebrates.</title>
        <authorList>
            <person name="Berthelot C."/>
            <person name="Brunet F."/>
            <person name="Chalopin D."/>
            <person name="Juanchich A."/>
            <person name="Bernard M."/>
            <person name="Noel B."/>
            <person name="Bento P."/>
            <person name="Da Silva C."/>
            <person name="Labadie K."/>
            <person name="Alberti A."/>
            <person name="Aury J.M."/>
            <person name="Louis A."/>
            <person name="Dehais P."/>
            <person name="Bardou P."/>
            <person name="Montfort J."/>
            <person name="Klopp C."/>
            <person name="Cabau C."/>
            <person name="Gaspin C."/>
            <person name="Thorgaard G.H."/>
            <person name="Boussaha M."/>
            <person name="Quillet E."/>
            <person name="Guyomard R."/>
            <person name="Galiana D."/>
            <person name="Bobe J."/>
            <person name="Volff J.N."/>
            <person name="Genet C."/>
            <person name="Wincker P."/>
            <person name="Jaillon O."/>
            <person name="Roest Crollius H."/>
            <person name="Guiguen Y."/>
        </authorList>
    </citation>
    <scope>NUCLEOTIDE SEQUENCE [LARGE SCALE GENOMIC DNA]</scope>
</reference>
<dbReference type="Pfam" id="PF21097">
    <property type="entry name" value="SR_plectin_7"/>
    <property type="match status" value="1"/>
</dbReference>
<dbReference type="Proteomes" id="UP000193380">
    <property type="component" value="Unassembled WGS sequence"/>
</dbReference>
<proteinExistence type="predicted"/>
<dbReference type="GO" id="GO:0032886">
    <property type="term" value="P:regulation of microtubule-based process"/>
    <property type="evidence" value="ECO:0007669"/>
    <property type="project" value="TreeGrafter"/>
</dbReference>
<dbReference type="GO" id="GO:0015629">
    <property type="term" value="C:actin cytoskeleton"/>
    <property type="evidence" value="ECO:0007669"/>
    <property type="project" value="TreeGrafter"/>
</dbReference>
<dbReference type="PANTHER" id="PTHR23169:SF25">
    <property type="entry name" value="MICROTUBULE-ACTIN CROSS-LINKING FACTOR 1, ISOFORMS 1_2_3_4_5"/>
    <property type="match status" value="1"/>
</dbReference>